<accession>A0A2V0P696</accession>
<protein>
    <recommendedName>
        <fullName evidence="4">Right handed beta helix domain-containing protein</fullName>
    </recommendedName>
</protein>
<dbReference type="AlphaFoldDB" id="A0A2V0P696"/>
<dbReference type="Proteomes" id="UP000247498">
    <property type="component" value="Unassembled WGS sequence"/>
</dbReference>
<evidence type="ECO:0000313" key="3">
    <source>
        <dbReference type="Proteomes" id="UP000247498"/>
    </source>
</evidence>
<sequence>MRGSTRTRPACRPAAAAVAAVLLASLFAGASAQTVYRVSSCSELAAKFGDIAQQMSALTKGKVSITIELGCGQPGAYSDCPSKAMMPAWYVQGKALQLQLAIKGAAGCAGAARPVLSGAVAVEDAVEPLFMALEKNYHLTLQDLVLDGKEARPGIFADPAGSLTLVNVDVINCRFNYEEAPGLWARGTPVSVEGGEFRNNVAGGNGGAVYFSQIPGYSGGLSFKGTKFVDNKADAGGAIFVVKTNPKGAKVTCSGCVFDGNDAAYGSVVMTSRSDDKQSGEELKPGAAIKLTLSGSVVSGNANPTTAVCGEGTENLKHSKLVTSGTPLAPSSDPMCNDYALAQSG</sequence>
<dbReference type="InterPro" id="IPR011050">
    <property type="entry name" value="Pectin_lyase_fold/virulence"/>
</dbReference>
<keyword evidence="1" id="KW-0732">Signal</keyword>
<evidence type="ECO:0008006" key="4">
    <source>
        <dbReference type="Google" id="ProtNLM"/>
    </source>
</evidence>
<dbReference type="SUPFAM" id="SSF51126">
    <property type="entry name" value="Pectin lyase-like"/>
    <property type="match status" value="1"/>
</dbReference>
<feature type="signal peptide" evidence="1">
    <location>
        <begin position="1"/>
        <end position="32"/>
    </location>
</feature>
<name>A0A2V0P696_9CHLO</name>
<gene>
    <name evidence="2" type="ORF">Rsub_08356</name>
</gene>
<evidence type="ECO:0000313" key="2">
    <source>
        <dbReference type="EMBL" id="GBF95394.1"/>
    </source>
</evidence>
<feature type="chain" id="PRO_5015911587" description="Right handed beta helix domain-containing protein" evidence="1">
    <location>
        <begin position="33"/>
        <end position="345"/>
    </location>
</feature>
<evidence type="ECO:0000256" key="1">
    <source>
        <dbReference type="SAM" id="SignalP"/>
    </source>
</evidence>
<reference evidence="2 3" key="1">
    <citation type="journal article" date="2018" name="Sci. Rep.">
        <title>Raphidocelis subcapitata (=Pseudokirchneriella subcapitata) provides an insight into genome evolution and environmental adaptations in the Sphaeropleales.</title>
        <authorList>
            <person name="Suzuki S."/>
            <person name="Yamaguchi H."/>
            <person name="Nakajima N."/>
            <person name="Kawachi M."/>
        </authorList>
    </citation>
    <scope>NUCLEOTIDE SEQUENCE [LARGE SCALE GENOMIC DNA]</scope>
    <source>
        <strain evidence="2 3">NIES-35</strain>
    </source>
</reference>
<dbReference type="InParanoid" id="A0A2V0P696"/>
<organism evidence="2 3">
    <name type="scientific">Raphidocelis subcapitata</name>
    <dbReference type="NCBI Taxonomy" id="307507"/>
    <lineage>
        <taxon>Eukaryota</taxon>
        <taxon>Viridiplantae</taxon>
        <taxon>Chlorophyta</taxon>
        <taxon>core chlorophytes</taxon>
        <taxon>Chlorophyceae</taxon>
        <taxon>CS clade</taxon>
        <taxon>Sphaeropleales</taxon>
        <taxon>Selenastraceae</taxon>
        <taxon>Raphidocelis</taxon>
    </lineage>
</organism>
<proteinExistence type="predicted"/>
<comment type="caution">
    <text evidence="2">The sequence shown here is derived from an EMBL/GenBank/DDBJ whole genome shotgun (WGS) entry which is preliminary data.</text>
</comment>
<dbReference type="EMBL" id="BDRX01000064">
    <property type="protein sequence ID" value="GBF95394.1"/>
    <property type="molecule type" value="Genomic_DNA"/>
</dbReference>
<keyword evidence="3" id="KW-1185">Reference proteome</keyword>